<dbReference type="EMBL" id="BNAT01000006">
    <property type="protein sequence ID" value="GHH86480.1"/>
    <property type="molecule type" value="Genomic_DNA"/>
</dbReference>
<reference evidence="1" key="1">
    <citation type="journal article" date="2014" name="Int. J. Syst. Evol. Microbiol.">
        <title>Complete genome sequence of Corynebacterium casei LMG S-19264T (=DSM 44701T), isolated from a smear-ripened cheese.</title>
        <authorList>
            <consortium name="US DOE Joint Genome Institute (JGI-PGF)"/>
            <person name="Walter F."/>
            <person name="Albersmeier A."/>
            <person name="Kalinowski J."/>
            <person name="Ruckert C."/>
        </authorList>
    </citation>
    <scope>NUCLEOTIDE SEQUENCE</scope>
    <source>
        <strain evidence="1">CGMCC 4.7403</strain>
    </source>
</reference>
<gene>
    <name evidence="1" type="ORF">GCM10017771_23730</name>
</gene>
<reference evidence="1" key="2">
    <citation type="submission" date="2020-09" db="EMBL/GenBank/DDBJ databases">
        <authorList>
            <person name="Sun Q."/>
            <person name="Zhou Y."/>
        </authorList>
    </citation>
    <scope>NUCLEOTIDE SEQUENCE</scope>
    <source>
        <strain evidence="1">CGMCC 4.7403</strain>
    </source>
</reference>
<evidence type="ECO:0000313" key="2">
    <source>
        <dbReference type="Proteomes" id="UP000603227"/>
    </source>
</evidence>
<accession>A0A919GKI9</accession>
<dbReference type="Proteomes" id="UP000603227">
    <property type="component" value="Unassembled WGS sequence"/>
</dbReference>
<evidence type="ECO:0000313" key="1">
    <source>
        <dbReference type="EMBL" id="GHH86480.1"/>
    </source>
</evidence>
<comment type="caution">
    <text evidence="1">The sequence shown here is derived from an EMBL/GenBank/DDBJ whole genome shotgun (WGS) entry which is preliminary data.</text>
</comment>
<proteinExistence type="predicted"/>
<organism evidence="1 2">
    <name type="scientific">Streptomyces capitiformicae</name>
    <dbReference type="NCBI Taxonomy" id="2014920"/>
    <lineage>
        <taxon>Bacteria</taxon>
        <taxon>Bacillati</taxon>
        <taxon>Actinomycetota</taxon>
        <taxon>Actinomycetes</taxon>
        <taxon>Kitasatosporales</taxon>
        <taxon>Streptomycetaceae</taxon>
        <taxon>Streptomyces</taxon>
    </lineage>
</organism>
<dbReference type="AlphaFoldDB" id="A0A919GKI9"/>
<protein>
    <submittedName>
        <fullName evidence="1">Uncharacterized protein</fullName>
    </submittedName>
</protein>
<sequence length="111" mass="12054">MIAFAVELPQLRAEVGAHVTHDLFAAPKDLVGEWSAPVLGVKTKCAWRVWTTLRPLRISGFGSRHGDIDQCFICRGCGVVAHADRNASHNIATRGESVWNAGRESHVPATP</sequence>
<keyword evidence="2" id="KW-1185">Reference proteome</keyword>
<name>A0A919GKI9_9ACTN</name>